<evidence type="ECO:0000256" key="1">
    <source>
        <dbReference type="SAM" id="Coils"/>
    </source>
</evidence>
<proteinExistence type="predicted"/>
<dbReference type="Proteomes" id="UP000552683">
    <property type="component" value="Unassembled WGS sequence"/>
</dbReference>
<evidence type="ECO:0000313" key="3">
    <source>
        <dbReference type="Proteomes" id="UP000552683"/>
    </source>
</evidence>
<name>A0A842JCY2_9BACT</name>
<organism evidence="2 3">
    <name type="scientific">Campylobacter massiliensis</name>
    <dbReference type="NCBI Taxonomy" id="2762557"/>
    <lineage>
        <taxon>Bacteria</taxon>
        <taxon>Pseudomonadati</taxon>
        <taxon>Campylobacterota</taxon>
        <taxon>Epsilonproteobacteria</taxon>
        <taxon>Campylobacterales</taxon>
        <taxon>Campylobacteraceae</taxon>
        <taxon>Campylobacter</taxon>
    </lineage>
</organism>
<reference evidence="2 3" key="1">
    <citation type="submission" date="2020-08" db="EMBL/GenBank/DDBJ databases">
        <title>Complete genome and description of Campylobacter massiliensis Marseille-Q3452 sp. nov.</title>
        <authorList>
            <person name="Antezack A."/>
        </authorList>
    </citation>
    <scope>NUCLEOTIDE SEQUENCE [LARGE SCALE GENOMIC DNA]</scope>
    <source>
        <strain evidence="2 3">Marseille-Q3452</strain>
    </source>
</reference>
<keyword evidence="1" id="KW-0175">Coiled coil</keyword>
<evidence type="ECO:0000313" key="2">
    <source>
        <dbReference type="EMBL" id="MBC2882914.1"/>
    </source>
</evidence>
<dbReference type="AlphaFoldDB" id="A0A842JCY2"/>
<dbReference type="RefSeq" id="WP_185898504.1">
    <property type="nucleotide sequence ID" value="NZ_JACLZK010000002.1"/>
</dbReference>
<feature type="coiled-coil region" evidence="1">
    <location>
        <begin position="289"/>
        <end position="330"/>
    </location>
</feature>
<keyword evidence="3" id="KW-1185">Reference proteome</keyword>
<sequence length="429" mass="48930">MSKAELSKFDAGLQDLAVESFGGKVVRGKVNSKTVHDTLETMHIKEKAEKEAQAAMKLAEQKLKELQKIEAKTNEAKENLAQIQKHCKDTQDRLESAKRKLSKAEDVVVYQNQAMQDAQSKINNLETKIDISSSKLQTIKDEIDTASNELLNRQSQVEDKNKELKTLSSNISTVQSEILRQEEIEQRAKEVAAEIIKNSRETKEYEESAGFLGKTIKKIKTIISIPKVEEYIEENLIKFSHYIDQSKAQILELLKANDINTPEELQQKIDDSNKVEKLNKDIEWYKKTIIQRSDRIRELESSLENAENNLKQADADKEEVQARLNNALDSQFSAETKRSEYIELGVKMGIAISSISQKIKDYFIKFNSGAIVLLDTASKTSHESIMELANSEYEKERDMQSLDSKTDCWMATSRRCIQEIGIMRRRTSG</sequence>
<accession>A0A842JCY2</accession>
<dbReference type="SUPFAM" id="SSF57997">
    <property type="entry name" value="Tropomyosin"/>
    <property type="match status" value="1"/>
</dbReference>
<gene>
    <name evidence="2" type="ORF">H7R39_06535</name>
</gene>
<dbReference type="EMBL" id="JACLZK010000002">
    <property type="protein sequence ID" value="MBC2882914.1"/>
    <property type="molecule type" value="Genomic_DNA"/>
</dbReference>
<feature type="coiled-coil region" evidence="1">
    <location>
        <begin position="45"/>
        <end position="177"/>
    </location>
</feature>
<comment type="caution">
    <text evidence="2">The sequence shown here is derived from an EMBL/GenBank/DDBJ whole genome shotgun (WGS) entry which is preliminary data.</text>
</comment>
<protein>
    <submittedName>
        <fullName evidence="2">Uncharacterized protein</fullName>
    </submittedName>
</protein>